<dbReference type="Proteomes" id="UP000027135">
    <property type="component" value="Unassembled WGS sequence"/>
</dbReference>
<feature type="chain" id="PRO_5001648169" evidence="1">
    <location>
        <begin position="23"/>
        <end position="93"/>
    </location>
</feature>
<feature type="signal peptide" evidence="1">
    <location>
        <begin position="1"/>
        <end position="22"/>
    </location>
</feature>
<keyword evidence="1" id="KW-0732">Signal</keyword>
<dbReference type="InParanoid" id="A0A067RHX4"/>
<protein>
    <submittedName>
        <fullName evidence="2">Uncharacterized protein</fullName>
    </submittedName>
</protein>
<gene>
    <name evidence="2" type="ORF">L798_05940</name>
</gene>
<evidence type="ECO:0000313" key="3">
    <source>
        <dbReference type="Proteomes" id="UP000027135"/>
    </source>
</evidence>
<organism evidence="2 3">
    <name type="scientific">Zootermopsis nevadensis</name>
    <name type="common">Dampwood termite</name>
    <dbReference type="NCBI Taxonomy" id="136037"/>
    <lineage>
        <taxon>Eukaryota</taxon>
        <taxon>Metazoa</taxon>
        <taxon>Ecdysozoa</taxon>
        <taxon>Arthropoda</taxon>
        <taxon>Hexapoda</taxon>
        <taxon>Insecta</taxon>
        <taxon>Pterygota</taxon>
        <taxon>Neoptera</taxon>
        <taxon>Polyneoptera</taxon>
        <taxon>Dictyoptera</taxon>
        <taxon>Blattodea</taxon>
        <taxon>Blattoidea</taxon>
        <taxon>Termitoidae</taxon>
        <taxon>Termopsidae</taxon>
        <taxon>Zootermopsis</taxon>
    </lineage>
</organism>
<evidence type="ECO:0000313" key="2">
    <source>
        <dbReference type="EMBL" id="KDR19974.1"/>
    </source>
</evidence>
<dbReference type="EMBL" id="KK852622">
    <property type="protein sequence ID" value="KDR19974.1"/>
    <property type="molecule type" value="Genomic_DNA"/>
</dbReference>
<proteinExistence type="predicted"/>
<name>A0A067RHX4_ZOONE</name>
<dbReference type="AlphaFoldDB" id="A0A067RHX4"/>
<evidence type="ECO:0000256" key="1">
    <source>
        <dbReference type="SAM" id="SignalP"/>
    </source>
</evidence>
<sequence length="93" mass="10135">MLRTSVVVLFVASAAFFILTEAAGVDAAPGDASSLGIPSAIVEIIRDFIKEIIDKFSDFVSSNLNVSREVVDEVKNLILEELKKIPVIRDFLP</sequence>
<keyword evidence="3" id="KW-1185">Reference proteome</keyword>
<accession>A0A067RHX4</accession>
<reference evidence="2 3" key="1">
    <citation type="journal article" date="2014" name="Nat. Commun.">
        <title>Molecular traces of alternative social organization in a termite genome.</title>
        <authorList>
            <person name="Terrapon N."/>
            <person name="Li C."/>
            <person name="Robertson H.M."/>
            <person name="Ji L."/>
            <person name="Meng X."/>
            <person name="Booth W."/>
            <person name="Chen Z."/>
            <person name="Childers C.P."/>
            <person name="Glastad K.M."/>
            <person name="Gokhale K."/>
            <person name="Gowin J."/>
            <person name="Gronenberg W."/>
            <person name="Hermansen R.A."/>
            <person name="Hu H."/>
            <person name="Hunt B.G."/>
            <person name="Huylmans A.K."/>
            <person name="Khalil S.M."/>
            <person name="Mitchell R.D."/>
            <person name="Munoz-Torres M.C."/>
            <person name="Mustard J.A."/>
            <person name="Pan H."/>
            <person name="Reese J.T."/>
            <person name="Scharf M.E."/>
            <person name="Sun F."/>
            <person name="Vogel H."/>
            <person name="Xiao J."/>
            <person name="Yang W."/>
            <person name="Yang Z."/>
            <person name="Yang Z."/>
            <person name="Zhou J."/>
            <person name="Zhu J."/>
            <person name="Brent C.S."/>
            <person name="Elsik C.G."/>
            <person name="Goodisman M.A."/>
            <person name="Liberles D.A."/>
            <person name="Roe R.M."/>
            <person name="Vargo E.L."/>
            <person name="Vilcinskas A."/>
            <person name="Wang J."/>
            <person name="Bornberg-Bauer E."/>
            <person name="Korb J."/>
            <person name="Zhang G."/>
            <person name="Liebig J."/>
        </authorList>
    </citation>
    <scope>NUCLEOTIDE SEQUENCE [LARGE SCALE GENOMIC DNA]</scope>
    <source>
        <tissue evidence="2">Whole organism</tissue>
    </source>
</reference>